<keyword evidence="6" id="KW-0238">DNA-binding</keyword>
<dbReference type="PANTHER" id="PTHR30532:SF21">
    <property type="entry name" value="SIDEROPHORE-BINDING LIPOPROTEIN YFIY-RELATED"/>
    <property type="match status" value="1"/>
</dbReference>
<dbReference type="InterPro" id="IPR018062">
    <property type="entry name" value="HTH_AraC-typ_CS"/>
</dbReference>
<dbReference type="Gene3D" id="1.10.10.60">
    <property type="entry name" value="Homeodomain-like"/>
    <property type="match status" value="2"/>
</dbReference>
<sequence>MQDARLVHENDSEEVLGYAKAYIEQHYQEDLTIEQLAKVAGISPRHFMRLFKKRYGYSAIDYLAVYRIERAQQLMRTGGHYRLRDIARHVGYHDDMYFRRKFKQISGIPPAAFIKNSRQKIVAYHSSNIGQLLALQVTPCAAPADHPWTDYYQRKYKTDFVLPLSSDEEIKREELRLAAPDFIIGIDLFVSAEEKESLGKIAPAFFVPWMESDWRKHLSAIARFLGRTAVAEAWLDHYKRKARFVSEQIKYAIKDDSLLILRISEGRINILDSRSIGTVFYDDLQVVPARGVNDMSAEKRISPAQLTEFDADRLLLIVDEDAQSKSSWKSLADSKLWNNLKAVRNGMVAFLPSYPWVDYTAFTNELLLDEALKLWRNRT</sequence>
<dbReference type="InterPro" id="IPR051313">
    <property type="entry name" value="Bact_iron-sidero_bind"/>
</dbReference>
<proteinExistence type="inferred from homology"/>
<keyword evidence="7" id="KW-0804">Transcription</keyword>
<dbReference type="InterPro" id="IPR009057">
    <property type="entry name" value="Homeodomain-like_sf"/>
</dbReference>
<dbReference type="Pfam" id="PF12833">
    <property type="entry name" value="HTH_18"/>
    <property type="match status" value="1"/>
</dbReference>
<dbReference type="PROSITE" id="PS50983">
    <property type="entry name" value="FE_B12_PBP"/>
    <property type="match status" value="1"/>
</dbReference>
<evidence type="ECO:0000313" key="11">
    <source>
        <dbReference type="Proteomes" id="UP000250369"/>
    </source>
</evidence>
<keyword evidence="4" id="KW-0732">Signal</keyword>
<evidence type="ECO:0000259" key="8">
    <source>
        <dbReference type="PROSITE" id="PS01124"/>
    </source>
</evidence>
<dbReference type="SUPFAM" id="SSF46689">
    <property type="entry name" value="Homeodomain-like"/>
    <property type="match status" value="2"/>
</dbReference>
<gene>
    <name evidence="10" type="ORF">DQG23_23740</name>
</gene>
<dbReference type="Pfam" id="PF01497">
    <property type="entry name" value="Peripla_BP_2"/>
    <property type="match status" value="1"/>
</dbReference>
<dbReference type="GO" id="GO:0003700">
    <property type="term" value="F:DNA-binding transcription factor activity"/>
    <property type="evidence" value="ECO:0007669"/>
    <property type="project" value="InterPro"/>
</dbReference>
<dbReference type="EMBL" id="QMFB01000015">
    <property type="protein sequence ID" value="RAV18752.1"/>
    <property type="molecule type" value="Genomic_DNA"/>
</dbReference>
<evidence type="ECO:0000256" key="3">
    <source>
        <dbReference type="ARBA" id="ARBA00022448"/>
    </source>
</evidence>
<evidence type="ECO:0000313" key="10">
    <source>
        <dbReference type="EMBL" id="RAV18752.1"/>
    </source>
</evidence>
<dbReference type="Proteomes" id="UP000250369">
    <property type="component" value="Unassembled WGS sequence"/>
</dbReference>
<keyword evidence="5" id="KW-0805">Transcription regulation</keyword>
<accession>A0A329MGF6</accession>
<dbReference type="InterPro" id="IPR018060">
    <property type="entry name" value="HTH_AraC"/>
</dbReference>
<dbReference type="AlphaFoldDB" id="A0A329MGF6"/>
<comment type="caution">
    <text evidence="10">The sequence shown here is derived from an EMBL/GenBank/DDBJ whole genome shotgun (WGS) entry which is preliminary data.</text>
</comment>
<comment type="similarity">
    <text evidence="2">Belongs to the bacterial solute-binding protein 8 family.</text>
</comment>
<feature type="domain" description="Fe/B12 periplasmic-binding" evidence="9">
    <location>
        <begin position="120"/>
        <end position="379"/>
    </location>
</feature>
<keyword evidence="3" id="KW-0813">Transport</keyword>
<feature type="domain" description="HTH araC/xylS-type" evidence="8">
    <location>
        <begin position="17"/>
        <end position="116"/>
    </location>
</feature>
<evidence type="ECO:0000256" key="2">
    <source>
        <dbReference type="ARBA" id="ARBA00008814"/>
    </source>
</evidence>
<name>A0A329MGF6_9BACL</name>
<evidence type="ECO:0000256" key="7">
    <source>
        <dbReference type="ARBA" id="ARBA00023163"/>
    </source>
</evidence>
<dbReference type="PANTHER" id="PTHR30532">
    <property type="entry name" value="IRON III DICITRATE-BINDING PERIPLASMIC PROTEIN"/>
    <property type="match status" value="1"/>
</dbReference>
<dbReference type="InterPro" id="IPR002491">
    <property type="entry name" value="ABC_transptr_periplasmic_BD"/>
</dbReference>
<protein>
    <recommendedName>
        <fullName evidence="12">AraC family transcriptional regulator</fullName>
    </recommendedName>
</protein>
<evidence type="ECO:0000256" key="1">
    <source>
        <dbReference type="ARBA" id="ARBA00004196"/>
    </source>
</evidence>
<dbReference type="GO" id="GO:0043565">
    <property type="term" value="F:sequence-specific DNA binding"/>
    <property type="evidence" value="ECO:0007669"/>
    <property type="project" value="InterPro"/>
</dbReference>
<dbReference type="PROSITE" id="PS00041">
    <property type="entry name" value="HTH_ARAC_FAMILY_1"/>
    <property type="match status" value="1"/>
</dbReference>
<evidence type="ECO:0008006" key="12">
    <source>
        <dbReference type="Google" id="ProtNLM"/>
    </source>
</evidence>
<organism evidence="10 11">
    <name type="scientific">Paenibacillus contaminans</name>
    <dbReference type="NCBI Taxonomy" id="450362"/>
    <lineage>
        <taxon>Bacteria</taxon>
        <taxon>Bacillati</taxon>
        <taxon>Bacillota</taxon>
        <taxon>Bacilli</taxon>
        <taxon>Bacillales</taxon>
        <taxon>Paenibacillaceae</taxon>
        <taxon>Paenibacillus</taxon>
    </lineage>
</organism>
<evidence type="ECO:0000256" key="4">
    <source>
        <dbReference type="ARBA" id="ARBA00022729"/>
    </source>
</evidence>
<keyword evidence="11" id="KW-1185">Reference proteome</keyword>
<dbReference type="GO" id="GO:1901678">
    <property type="term" value="P:iron coordination entity transport"/>
    <property type="evidence" value="ECO:0007669"/>
    <property type="project" value="UniProtKB-ARBA"/>
</dbReference>
<dbReference type="PROSITE" id="PS01124">
    <property type="entry name" value="HTH_ARAC_FAMILY_2"/>
    <property type="match status" value="1"/>
</dbReference>
<dbReference type="Gene3D" id="3.40.50.1980">
    <property type="entry name" value="Nitrogenase molybdenum iron protein domain"/>
    <property type="match status" value="2"/>
</dbReference>
<reference evidence="10 11" key="1">
    <citation type="journal article" date="2009" name="Int. J. Syst. Evol. Microbiol.">
        <title>Paenibacillus contaminans sp. nov., isolated from a contaminated laboratory plate.</title>
        <authorList>
            <person name="Chou J.H."/>
            <person name="Lee J.H."/>
            <person name="Lin M.C."/>
            <person name="Chang P.S."/>
            <person name="Arun A.B."/>
            <person name="Young C.C."/>
            <person name="Chen W.M."/>
        </authorList>
    </citation>
    <scope>NUCLEOTIDE SEQUENCE [LARGE SCALE GENOMIC DNA]</scope>
    <source>
        <strain evidence="10 11">CKOBP-6</strain>
    </source>
</reference>
<dbReference type="GO" id="GO:0030288">
    <property type="term" value="C:outer membrane-bounded periplasmic space"/>
    <property type="evidence" value="ECO:0007669"/>
    <property type="project" value="TreeGrafter"/>
</dbReference>
<dbReference type="SUPFAM" id="SSF53807">
    <property type="entry name" value="Helical backbone' metal receptor"/>
    <property type="match status" value="1"/>
</dbReference>
<evidence type="ECO:0000256" key="6">
    <source>
        <dbReference type="ARBA" id="ARBA00023125"/>
    </source>
</evidence>
<dbReference type="SMART" id="SM00342">
    <property type="entry name" value="HTH_ARAC"/>
    <property type="match status" value="1"/>
</dbReference>
<evidence type="ECO:0000259" key="9">
    <source>
        <dbReference type="PROSITE" id="PS50983"/>
    </source>
</evidence>
<evidence type="ECO:0000256" key="5">
    <source>
        <dbReference type="ARBA" id="ARBA00023015"/>
    </source>
</evidence>
<comment type="subcellular location">
    <subcellularLocation>
        <location evidence="1">Cell envelope</location>
    </subcellularLocation>
</comment>